<keyword evidence="5" id="KW-0325">Glycoprotein</keyword>
<dbReference type="InterPro" id="IPR050504">
    <property type="entry name" value="IgSF_BTN/MOG"/>
</dbReference>
<dbReference type="InterPro" id="IPR007110">
    <property type="entry name" value="Ig-like_dom"/>
</dbReference>
<dbReference type="PANTHER" id="PTHR24100">
    <property type="entry name" value="BUTYROPHILIN"/>
    <property type="match status" value="1"/>
</dbReference>
<dbReference type="GO" id="GO:0050852">
    <property type="term" value="P:T cell receptor signaling pathway"/>
    <property type="evidence" value="ECO:0007669"/>
    <property type="project" value="TreeGrafter"/>
</dbReference>
<organism evidence="9 10">
    <name type="scientific">Alosa alosa</name>
    <name type="common">allis shad</name>
    <dbReference type="NCBI Taxonomy" id="278164"/>
    <lineage>
        <taxon>Eukaryota</taxon>
        <taxon>Metazoa</taxon>
        <taxon>Chordata</taxon>
        <taxon>Craniata</taxon>
        <taxon>Vertebrata</taxon>
        <taxon>Euteleostomi</taxon>
        <taxon>Actinopterygii</taxon>
        <taxon>Neopterygii</taxon>
        <taxon>Teleostei</taxon>
        <taxon>Clupei</taxon>
        <taxon>Clupeiformes</taxon>
        <taxon>Clupeoidei</taxon>
        <taxon>Clupeidae</taxon>
        <taxon>Alosa</taxon>
    </lineage>
</organism>
<evidence type="ECO:0000256" key="7">
    <source>
        <dbReference type="SAM" id="Phobius"/>
    </source>
</evidence>
<dbReference type="Proteomes" id="UP000823561">
    <property type="component" value="Chromosome 7"/>
</dbReference>
<comment type="subcellular location">
    <subcellularLocation>
        <location evidence="1">Membrane</location>
    </subcellularLocation>
</comment>
<keyword evidence="7" id="KW-1133">Transmembrane helix</keyword>
<evidence type="ECO:0000256" key="4">
    <source>
        <dbReference type="ARBA" id="ARBA00023157"/>
    </source>
</evidence>
<evidence type="ECO:0000256" key="1">
    <source>
        <dbReference type="ARBA" id="ARBA00004370"/>
    </source>
</evidence>
<dbReference type="SMART" id="SM00409">
    <property type="entry name" value="IG"/>
    <property type="match status" value="1"/>
</dbReference>
<proteinExistence type="predicted"/>
<keyword evidence="3 7" id="KW-0472">Membrane</keyword>
<dbReference type="GO" id="GO:0050863">
    <property type="term" value="P:regulation of T cell activation"/>
    <property type="evidence" value="ECO:0007669"/>
    <property type="project" value="UniProtKB-ARBA"/>
</dbReference>
<dbReference type="InterPro" id="IPR053896">
    <property type="entry name" value="BTN3A2-like_Ig-C"/>
</dbReference>
<evidence type="ECO:0000259" key="8">
    <source>
        <dbReference type="PROSITE" id="PS50835"/>
    </source>
</evidence>
<reference evidence="9" key="1">
    <citation type="submission" date="2020-10" db="EMBL/GenBank/DDBJ databases">
        <title>Chromosome-scale genome assembly of the Allis shad, Alosa alosa.</title>
        <authorList>
            <person name="Margot Z."/>
            <person name="Christophe K."/>
            <person name="Cabau C."/>
            <person name="Louis A."/>
            <person name="Berthelot C."/>
            <person name="Parey E."/>
            <person name="Roest Crollius H."/>
            <person name="Montfort J."/>
            <person name="Robinson-Rechavi M."/>
            <person name="Bucao C."/>
            <person name="Bouchez O."/>
            <person name="Gislard M."/>
            <person name="Lluch J."/>
            <person name="Milhes M."/>
            <person name="Lampietro C."/>
            <person name="Lopez Roques C."/>
            <person name="Donnadieu C."/>
            <person name="Braasch I."/>
            <person name="Desvignes T."/>
            <person name="Postlethwait J."/>
            <person name="Bobe J."/>
            <person name="Guiguen Y."/>
        </authorList>
    </citation>
    <scope>NUCLEOTIDE SEQUENCE</scope>
    <source>
        <strain evidence="9">M-15738</strain>
        <tissue evidence="9">Blood</tissue>
    </source>
</reference>
<dbReference type="GO" id="GO:0001817">
    <property type="term" value="P:regulation of cytokine production"/>
    <property type="evidence" value="ECO:0007669"/>
    <property type="project" value="TreeGrafter"/>
</dbReference>
<evidence type="ECO:0000256" key="5">
    <source>
        <dbReference type="ARBA" id="ARBA00023180"/>
    </source>
</evidence>
<dbReference type="PROSITE" id="PS50835">
    <property type="entry name" value="IG_LIKE"/>
    <property type="match status" value="1"/>
</dbReference>
<protein>
    <recommendedName>
        <fullName evidence="8">Ig-like domain-containing protein</fullName>
    </recommendedName>
</protein>
<dbReference type="GO" id="GO:0005102">
    <property type="term" value="F:signaling receptor binding"/>
    <property type="evidence" value="ECO:0007669"/>
    <property type="project" value="TreeGrafter"/>
</dbReference>
<keyword evidence="6" id="KW-0393">Immunoglobulin domain</keyword>
<dbReference type="SUPFAM" id="SSF48726">
    <property type="entry name" value="Immunoglobulin"/>
    <property type="match status" value="2"/>
</dbReference>
<evidence type="ECO:0000256" key="3">
    <source>
        <dbReference type="ARBA" id="ARBA00023136"/>
    </source>
</evidence>
<dbReference type="InterPro" id="IPR013106">
    <property type="entry name" value="Ig_V-set"/>
</dbReference>
<feature type="domain" description="Ig-like" evidence="8">
    <location>
        <begin position="213"/>
        <end position="306"/>
    </location>
</feature>
<keyword evidence="4" id="KW-1015">Disulfide bond</keyword>
<evidence type="ECO:0000313" key="9">
    <source>
        <dbReference type="EMBL" id="KAG5277733.1"/>
    </source>
</evidence>
<sequence length="306" mass="34435">MVVQRRTTSGMPPLHRFSVLESLISSLNQLVSQVERNIKRAALSRAMTAMAHFLPTSLAAFFVIVLVHFCRECHAAVELRLAGQHLEVVDSQDVEDNSVNFRLVGSEQPVEVLVGHDVVLPCSVHPRVSAVDFNVDWMTHTYNEPTNKVHTYRNGRDENQNQIEAYRHRTALFRDELRNGNLSLKLSAARVMDTRSYFCITQSGSRHRYAVIPLTVRAKGSKPNITIEACEGDSCKLVCESIGWSPKPAVDWLDEKRIRLTTDAATSKWDPVGGTSVRRSIVVETNAAYICRVSYKDHVEQAEIHI</sequence>
<dbReference type="EMBL" id="JADWDJ010000007">
    <property type="protein sequence ID" value="KAG5277733.1"/>
    <property type="molecule type" value="Genomic_DNA"/>
</dbReference>
<evidence type="ECO:0000256" key="6">
    <source>
        <dbReference type="ARBA" id="ARBA00023319"/>
    </source>
</evidence>
<name>A0AAV6GRI0_9TELE</name>
<keyword evidence="7" id="KW-0812">Transmembrane</keyword>
<dbReference type="FunFam" id="2.60.40.10:FF:000142">
    <property type="entry name" value="V-set domain-containing T-cell activation inhibitor 1"/>
    <property type="match status" value="1"/>
</dbReference>
<dbReference type="InterPro" id="IPR036179">
    <property type="entry name" value="Ig-like_dom_sf"/>
</dbReference>
<accession>A0AAV6GRI0</accession>
<evidence type="ECO:0000256" key="2">
    <source>
        <dbReference type="ARBA" id="ARBA00022729"/>
    </source>
</evidence>
<gene>
    <name evidence="9" type="ORF">AALO_G00090800</name>
</gene>
<dbReference type="InterPro" id="IPR013783">
    <property type="entry name" value="Ig-like_fold"/>
</dbReference>
<evidence type="ECO:0000313" key="10">
    <source>
        <dbReference type="Proteomes" id="UP000823561"/>
    </source>
</evidence>
<dbReference type="InterPro" id="IPR003599">
    <property type="entry name" value="Ig_sub"/>
</dbReference>
<comment type="caution">
    <text evidence="9">The sequence shown here is derived from an EMBL/GenBank/DDBJ whole genome shotgun (WGS) entry which is preliminary data.</text>
</comment>
<feature type="transmembrane region" description="Helical" evidence="7">
    <location>
        <begin position="46"/>
        <end position="69"/>
    </location>
</feature>
<keyword evidence="2" id="KW-0732">Signal</keyword>
<dbReference type="Gene3D" id="2.60.40.10">
    <property type="entry name" value="Immunoglobulins"/>
    <property type="match status" value="2"/>
</dbReference>
<dbReference type="Pfam" id="PF07686">
    <property type="entry name" value="V-set"/>
    <property type="match status" value="1"/>
</dbReference>
<dbReference type="GO" id="GO:0009897">
    <property type="term" value="C:external side of plasma membrane"/>
    <property type="evidence" value="ECO:0007669"/>
    <property type="project" value="TreeGrafter"/>
</dbReference>
<dbReference type="GO" id="GO:1903037">
    <property type="term" value="P:regulation of leukocyte cell-cell adhesion"/>
    <property type="evidence" value="ECO:0007669"/>
    <property type="project" value="UniProtKB-ARBA"/>
</dbReference>
<dbReference type="AlphaFoldDB" id="A0AAV6GRI0"/>
<dbReference type="Pfam" id="PF22705">
    <property type="entry name" value="C2-set_3"/>
    <property type="match status" value="1"/>
</dbReference>
<keyword evidence="10" id="KW-1185">Reference proteome</keyword>